<dbReference type="PANTHER" id="PTHR32322:SF2">
    <property type="entry name" value="EAMA DOMAIN-CONTAINING PROTEIN"/>
    <property type="match status" value="1"/>
</dbReference>
<organism evidence="9 10">
    <name type="scientific">Cellulomonas denverensis</name>
    <dbReference type="NCBI Taxonomy" id="264297"/>
    <lineage>
        <taxon>Bacteria</taxon>
        <taxon>Bacillati</taxon>
        <taxon>Actinomycetota</taxon>
        <taxon>Actinomycetes</taxon>
        <taxon>Micrococcales</taxon>
        <taxon>Cellulomonadaceae</taxon>
        <taxon>Cellulomonas</taxon>
    </lineage>
</organism>
<feature type="transmembrane region" description="Helical" evidence="6">
    <location>
        <begin position="118"/>
        <end position="136"/>
    </location>
</feature>
<comment type="caution">
    <text evidence="9">The sequence shown here is derived from an EMBL/GenBank/DDBJ whole genome shotgun (WGS) entry which is preliminary data.</text>
</comment>
<evidence type="ECO:0000256" key="7">
    <source>
        <dbReference type="SAM" id="SignalP"/>
    </source>
</evidence>
<feature type="signal peptide" evidence="7">
    <location>
        <begin position="1"/>
        <end position="24"/>
    </location>
</feature>
<evidence type="ECO:0000256" key="4">
    <source>
        <dbReference type="ARBA" id="ARBA00022989"/>
    </source>
</evidence>
<feature type="transmembrane region" description="Helical" evidence="6">
    <location>
        <begin position="33"/>
        <end position="50"/>
    </location>
</feature>
<feature type="transmembrane region" description="Helical" evidence="6">
    <location>
        <begin position="176"/>
        <end position="197"/>
    </location>
</feature>
<keyword evidence="3 6" id="KW-0812">Transmembrane</keyword>
<dbReference type="SUPFAM" id="SSF103481">
    <property type="entry name" value="Multidrug resistance efflux transporter EmrE"/>
    <property type="match status" value="2"/>
</dbReference>
<evidence type="ECO:0000256" key="1">
    <source>
        <dbReference type="ARBA" id="ARBA00004141"/>
    </source>
</evidence>
<dbReference type="InterPro" id="IPR000620">
    <property type="entry name" value="EamA_dom"/>
</dbReference>
<evidence type="ECO:0000313" key="10">
    <source>
        <dbReference type="Proteomes" id="UP000581206"/>
    </source>
</evidence>
<comment type="similarity">
    <text evidence="2">Belongs to the EamA transporter family.</text>
</comment>
<sequence length="290" mass="28786">MNRLGVLAVLVTAVLWGTTGTAAAQTTAGPLAVGAAAMGLGGLGQAALSGGWRDRGLLRPHLGLVLVGALCVAGYPLAFYSAMHLAGVAVGTVVSIGSAPLAAAALERWRDGRRLTRRWVAGAGLGIGGVLLLGLGHGDGRASVPGILLGLVAGATYAGYSWAAARLMAAGVPSRAAMGAVFGAGGVLLLPVIAVTAPELIAARHGIAVAAYLALVPMCGGYLLFGWGLARVPVSTALALTLLEPAVAALLAVLVVGERLGPVGWVGVAAVGLSLVVLTLPSRVRRTLTR</sequence>
<dbReference type="GO" id="GO:0016020">
    <property type="term" value="C:membrane"/>
    <property type="evidence" value="ECO:0007669"/>
    <property type="project" value="UniProtKB-SubCell"/>
</dbReference>
<keyword evidence="5 6" id="KW-0472">Membrane</keyword>
<accession>A0A7X6QYG8</accession>
<feature type="domain" description="EamA" evidence="8">
    <location>
        <begin position="145"/>
        <end position="279"/>
    </location>
</feature>
<feature type="transmembrane region" description="Helical" evidence="6">
    <location>
        <begin position="142"/>
        <end position="164"/>
    </location>
</feature>
<dbReference type="Proteomes" id="UP000581206">
    <property type="component" value="Unassembled WGS sequence"/>
</dbReference>
<dbReference type="RefSeq" id="WP_168629239.1">
    <property type="nucleotide sequence ID" value="NZ_BONL01000015.1"/>
</dbReference>
<proteinExistence type="inferred from homology"/>
<dbReference type="Pfam" id="PF00892">
    <property type="entry name" value="EamA"/>
    <property type="match status" value="2"/>
</dbReference>
<feature type="domain" description="EamA" evidence="8">
    <location>
        <begin position="4"/>
        <end position="133"/>
    </location>
</feature>
<dbReference type="AlphaFoldDB" id="A0A7X6QYG8"/>
<feature type="transmembrane region" description="Helical" evidence="6">
    <location>
        <begin position="85"/>
        <end position="106"/>
    </location>
</feature>
<dbReference type="PANTHER" id="PTHR32322">
    <property type="entry name" value="INNER MEMBRANE TRANSPORTER"/>
    <property type="match status" value="1"/>
</dbReference>
<protein>
    <submittedName>
        <fullName evidence="9">EamA family transporter</fullName>
    </submittedName>
</protein>
<evidence type="ECO:0000256" key="6">
    <source>
        <dbReference type="SAM" id="Phobius"/>
    </source>
</evidence>
<name>A0A7X6QYG8_9CELL</name>
<feature type="chain" id="PRO_5030826901" evidence="7">
    <location>
        <begin position="25"/>
        <end position="290"/>
    </location>
</feature>
<feature type="transmembrane region" description="Helical" evidence="6">
    <location>
        <begin position="62"/>
        <end position="79"/>
    </location>
</feature>
<gene>
    <name evidence="9" type="ORF">HGA03_05580</name>
</gene>
<dbReference type="InterPro" id="IPR050638">
    <property type="entry name" value="AA-Vitamin_Transporters"/>
</dbReference>
<evidence type="ECO:0000256" key="3">
    <source>
        <dbReference type="ARBA" id="ARBA00022692"/>
    </source>
</evidence>
<feature type="transmembrane region" description="Helical" evidence="6">
    <location>
        <begin position="237"/>
        <end position="257"/>
    </location>
</feature>
<feature type="transmembrane region" description="Helical" evidence="6">
    <location>
        <begin position="209"/>
        <end position="230"/>
    </location>
</feature>
<keyword evidence="7" id="KW-0732">Signal</keyword>
<keyword evidence="10" id="KW-1185">Reference proteome</keyword>
<feature type="transmembrane region" description="Helical" evidence="6">
    <location>
        <begin position="263"/>
        <end position="280"/>
    </location>
</feature>
<dbReference type="InterPro" id="IPR037185">
    <property type="entry name" value="EmrE-like"/>
</dbReference>
<reference evidence="9 10" key="1">
    <citation type="submission" date="2020-04" db="EMBL/GenBank/DDBJ databases">
        <title>MicrobeNet Type strains.</title>
        <authorList>
            <person name="Nicholson A.C."/>
        </authorList>
    </citation>
    <scope>NUCLEOTIDE SEQUENCE [LARGE SCALE GENOMIC DNA]</scope>
    <source>
        <strain evidence="9 10">ATCC BAA-788</strain>
    </source>
</reference>
<dbReference type="EMBL" id="JAAXOX010000002">
    <property type="protein sequence ID" value="NKY22135.1"/>
    <property type="molecule type" value="Genomic_DNA"/>
</dbReference>
<evidence type="ECO:0000256" key="2">
    <source>
        <dbReference type="ARBA" id="ARBA00007362"/>
    </source>
</evidence>
<evidence type="ECO:0000313" key="9">
    <source>
        <dbReference type="EMBL" id="NKY22135.1"/>
    </source>
</evidence>
<evidence type="ECO:0000259" key="8">
    <source>
        <dbReference type="Pfam" id="PF00892"/>
    </source>
</evidence>
<evidence type="ECO:0000256" key="5">
    <source>
        <dbReference type="ARBA" id="ARBA00023136"/>
    </source>
</evidence>
<comment type="subcellular location">
    <subcellularLocation>
        <location evidence="1">Membrane</location>
        <topology evidence="1">Multi-pass membrane protein</topology>
    </subcellularLocation>
</comment>
<keyword evidence="4 6" id="KW-1133">Transmembrane helix</keyword>